<proteinExistence type="predicted"/>
<dbReference type="EMBL" id="PJRS01000034">
    <property type="protein sequence ID" value="PLR22960.1"/>
    <property type="molecule type" value="Genomic_DNA"/>
</dbReference>
<dbReference type="OrthoDB" id="7190835at2"/>
<dbReference type="InterPro" id="IPR019734">
    <property type="entry name" value="TPR_rpt"/>
</dbReference>
<dbReference type="Proteomes" id="UP000234479">
    <property type="component" value="Unassembled WGS sequence"/>
</dbReference>
<evidence type="ECO:0000313" key="5">
    <source>
        <dbReference type="EMBL" id="PLR22960.1"/>
    </source>
</evidence>
<feature type="repeat" description="TPR" evidence="3">
    <location>
        <begin position="89"/>
        <end position="122"/>
    </location>
</feature>
<evidence type="ECO:0000313" key="6">
    <source>
        <dbReference type="Proteomes" id="UP000234479"/>
    </source>
</evidence>
<dbReference type="InterPro" id="IPR011990">
    <property type="entry name" value="TPR-like_helical_dom_sf"/>
</dbReference>
<dbReference type="SMART" id="SM00028">
    <property type="entry name" value="TPR"/>
    <property type="match status" value="2"/>
</dbReference>
<feature type="chain" id="PRO_5014775488" evidence="4">
    <location>
        <begin position="22"/>
        <end position="171"/>
    </location>
</feature>
<feature type="signal peptide" evidence="4">
    <location>
        <begin position="1"/>
        <end position="21"/>
    </location>
</feature>
<dbReference type="Pfam" id="PF07719">
    <property type="entry name" value="TPR_2"/>
    <property type="match status" value="1"/>
</dbReference>
<keyword evidence="1" id="KW-0677">Repeat</keyword>
<keyword evidence="4" id="KW-0732">Signal</keyword>
<comment type="caution">
    <text evidence="5">The sequence shown here is derived from an EMBL/GenBank/DDBJ whole genome shotgun (WGS) entry which is preliminary data.</text>
</comment>
<dbReference type="PROSITE" id="PS50005">
    <property type="entry name" value="TPR"/>
    <property type="match status" value="1"/>
</dbReference>
<accession>A0A2N5DA80</accession>
<keyword evidence="2 3" id="KW-0802">TPR repeat</keyword>
<evidence type="ECO:0000256" key="1">
    <source>
        <dbReference type="ARBA" id="ARBA00022737"/>
    </source>
</evidence>
<gene>
    <name evidence="5" type="ORF">SGCZBJ_16525</name>
</gene>
<evidence type="ECO:0000256" key="3">
    <source>
        <dbReference type="PROSITE-ProRule" id="PRU00339"/>
    </source>
</evidence>
<protein>
    <submittedName>
        <fullName evidence="5">Uncharacterized protein</fullName>
    </submittedName>
</protein>
<evidence type="ECO:0000256" key="4">
    <source>
        <dbReference type="SAM" id="SignalP"/>
    </source>
</evidence>
<dbReference type="RefSeq" id="WP_101719089.1">
    <property type="nucleotide sequence ID" value="NZ_PJRS01000034.1"/>
</dbReference>
<reference evidence="5 6" key="1">
    <citation type="submission" date="2017-12" db="EMBL/GenBank/DDBJ databases">
        <title>The genome sequence of Caulobacter sp. 410.</title>
        <authorList>
            <person name="Gao J."/>
            <person name="Mao X."/>
            <person name="Sun J."/>
        </authorList>
    </citation>
    <scope>NUCLEOTIDE SEQUENCE [LARGE SCALE GENOMIC DNA]</scope>
    <source>
        <strain evidence="5 6">410</strain>
    </source>
</reference>
<keyword evidence="6" id="KW-1185">Reference proteome</keyword>
<name>A0A2N5DA80_9CAUL</name>
<evidence type="ECO:0000256" key="2">
    <source>
        <dbReference type="ARBA" id="ARBA00022803"/>
    </source>
</evidence>
<sequence>MRQLLVASVACALLVPLSGCATLKQLASALMGPKPAQTEIRALAALPPPDPAAAVDRLYGRAAEAIKARDYALALELLQLAATRAPTDVRVLNAQGVVYDKLGRFDLSERYYARALEADPHSRIVLSNMAYSARLQGREPPTGVLQALAEPQTTLAGGPPAEVVPMPGGGS</sequence>
<dbReference type="InterPro" id="IPR013105">
    <property type="entry name" value="TPR_2"/>
</dbReference>
<dbReference type="SUPFAM" id="SSF48452">
    <property type="entry name" value="TPR-like"/>
    <property type="match status" value="1"/>
</dbReference>
<dbReference type="AlphaFoldDB" id="A0A2N5DA80"/>
<organism evidence="5 6">
    <name type="scientific">Caulobacter zeae</name>
    <dbReference type="NCBI Taxonomy" id="2055137"/>
    <lineage>
        <taxon>Bacteria</taxon>
        <taxon>Pseudomonadati</taxon>
        <taxon>Pseudomonadota</taxon>
        <taxon>Alphaproteobacteria</taxon>
        <taxon>Caulobacterales</taxon>
        <taxon>Caulobacteraceae</taxon>
        <taxon>Caulobacter</taxon>
    </lineage>
</organism>
<dbReference type="Gene3D" id="1.25.40.10">
    <property type="entry name" value="Tetratricopeptide repeat domain"/>
    <property type="match status" value="1"/>
</dbReference>